<evidence type="ECO:0000313" key="2">
    <source>
        <dbReference type="EMBL" id="GJT71103.1"/>
    </source>
</evidence>
<feature type="transmembrane region" description="Helical" evidence="1">
    <location>
        <begin position="66"/>
        <end position="88"/>
    </location>
</feature>
<evidence type="ECO:0000313" key="3">
    <source>
        <dbReference type="Proteomes" id="UP001151760"/>
    </source>
</evidence>
<proteinExistence type="predicted"/>
<dbReference type="Proteomes" id="UP001151760">
    <property type="component" value="Unassembled WGS sequence"/>
</dbReference>
<reference evidence="2" key="1">
    <citation type="journal article" date="2022" name="Int. J. Mol. Sci.">
        <title>Draft Genome of Tanacetum Coccineum: Genomic Comparison of Closely Related Tanacetum-Family Plants.</title>
        <authorList>
            <person name="Yamashiro T."/>
            <person name="Shiraishi A."/>
            <person name="Nakayama K."/>
            <person name="Satake H."/>
        </authorList>
    </citation>
    <scope>NUCLEOTIDE SEQUENCE</scope>
</reference>
<accession>A0ABQ5G7A1</accession>
<keyword evidence="1" id="KW-0472">Membrane</keyword>
<comment type="caution">
    <text evidence="2">The sequence shown here is derived from an EMBL/GenBank/DDBJ whole genome shotgun (WGS) entry which is preliminary data.</text>
</comment>
<keyword evidence="1" id="KW-0812">Transmembrane</keyword>
<evidence type="ECO:0008006" key="4">
    <source>
        <dbReference type="Google" id="ProtNLM"/>
    </source>
</evidence>
<keyword evidence="1" id="KW-1133">Transmembrane helix</keyword>
<reference evidence="2" key="2">
    <citation type="submission" date="2022-01" db="EMBL/GenBank/DDBJ databases">
        <authorList>
            <person name="Yamashiro T."/>
            <person name="Shiraishi A."/>
            <person name="Satake H."/>
            <person name="Nakayama K."/>
        </authorList>
    </citation>
    <scope>NUCLEOTIDE SEQUENCE</scope>
</reference>
<gene>
    <name evidence="2" type="ORF">Tco_1030389</name>
</gene>
<protein>
    <recommendedName>
        <fullName evidence="4">Transmembrane protein</fullName>
    </recommendedName>
</protein>
<evidence type="ECO:0000256" key="1">
    <source>
        <dbReference type="SAM" id="Phobius"/>
    </source>
</evidence>
<dbReference type="EMBL" id="BQNB010018139">
    <property type="protein sequence ID" value="GJT71103.1"/>
    <property type="molecule type" value="Genomic_DNA"/>
</dbReference>
<sequence length="119" mass="13721">MFLLCPAYSLKLFPTIGSNHAASVFLDPIHTRLEQSCQFLWFDEKSSCFVVVVHVVLLNDGLWFEFVVYGIVVVVCMVDFSGGGWMGFYRSSYEIQKTDKWKEREDAGWEREVLQGDSH</sequence>
<keyword evidence="3" id="KW-1185">Reference proteome</keyword>
<organism evidence="2 3">
    <name type="scientific">Tanacetum coccineum</name>
    <dbReference type="NCBI Taxonomy" id="301880"/>
    <lineage>
        <taxon>Eukaryota</taxon>
        <taxon>Viridiplantae</taxon>
        <taxon>Streptophyta</taxon>
        <taxon>Embryophyta</taxon>
        <taxon>Tracheophyta</taxon>
        <taxon>Spermatophyta</taxon>
        <taxon>Magnoliopsida</taxon>
        <taxon>eudicotyledons</taxon>
        <taxon>Gunneridae</taxon>
        <taxon>Pentapetalae</taxon>
        <taxon>asterids</taxon>
        <taxon>campanulids</taxon>
        <taxon>Asterales</taxon>
        <taxon>Asteraceae</taxon>
        <taxon>Asteroideae</taxon>
        <taxon>Anthemideae</taxon>
        <taxon>Anthemidinae</taxon>
        <taxon>Tanacetum</taxon>
    </lineage>
</organism>
<name>A0ABQ5G7A1_9ASTR</name>